<reference evidence="3 4" key="1">
    <citation type="submission" date="2014-06" db="EMBL/GenBank/DDBJ databases">
        <authorList>
            <consortium name="DOE Joint Genome Institute"/>
            <person name="Kuo A."/>
            <person name="Kohler A."/>
            <person name="Nagy L.G."/>
            <person name="Floudas D."/>
            <person name="Copeland A."/>
            <person name="Barry K.W."/>
            <person name="Cichocki N."/>
            <person name="Veneault-Fourrey C."/>
            <person name="LaButti K."/>
            <person name="Lindquist E.A."/>
            <person name="Lipzen A."/>
            <person name="Lundell T."/>
            <person name="Morin E."/>
            <person name="Murat C."/>
            <person name="Sun H."/>
            <person name="Tunlid A."/>
            <person name="Henrissat B."/>
            <person name="Grigoriev I.V."/>
            <person name="Hibbett D.S."/>
            <person name="Martin F."/>
            <person name="Nordberg H.P."/>
            <person name="Cantor M.N."/>
            <person name="Hua S.X."/>
        </authorList>
    </citation>
    <scope>NUCLEOTIDE SEQUENCE [LARGE SCALE GENOMIC DNA]</scope>
    <source>
        <strain evidence="3 4">ATCC 200175</strain>
    </source>
</reference>
<dbReference type="GO" id="GO:0032435">
    <property type="term" value="P:negative regulation of proteasomal ubiquitin-dependent protein catabolic process"/>
    <property type="evidence" value="ECO:0007669"/>
    <property type="project" value="TreeGrafter"/>
</dbReference>
<dbReference type="GO" id="GO:0005634">
    <property type="term" value="C:nucleus"/>
    <property type="evidence" value="ECO:0007669"/>
    <property type="project" value="TreeGrafter"/>
</dbReference>
<dbReference type="Proteomes" id="UP000053647">
    <property type="component" value="Unassembled WGS sequence"/>
</dbReference>
<organism evidence="3 4">
    <name type="scientific">Paxillus involutus ATCC 200175</name>
    <dbReference type="NCBI Taxonomy" id="664439"/>
    <lineage>
        <taxon>Eukaryota</taxon>
        <taxon>Fungi</taxon>
        <taxon>Dikarya</taxon>
        <taxon>Basidiomycota</taxon>
        <taxon>Agaricomycotina</taxon>
        <taxon>Agaricomycetes</taxon>
        <taxon>Agaricomycetidae</taxon>
        <taxon>Boletales</taxon>
        <taxon>Paxilineae</taxon>
        <taxon>Paxillaceae</taxon>
        <taxon>Paxillus</taxon>
    </lineage>
</organism>
<dbReference type="PANTHER" id="PTHR46340">
    <property type="entry name" value="UBX DOMAIN-CONTAINING PROTEIN 1"/>
    <property type="match status" value="1"/>
</dbReference>
<name>A0A0C9SUD8_PAXIN</name>
<dbReference type="GO" id="GO:0005737">
    <property type="term" value="C:cytoplasm"/>
    <property type="evidence" value="ECO:0007669"/>
    <property type="project" value="TreeGrafter"/>
</dbReference>
<feature type="domain" description="C2H2-type" evidence="2">
    <location>
        <begin position="125"/>
        <end position="147"/>
    </location>
</feature>
<dbReference type="OrthoDB" id="10254930at2759"/>
<dbReference type="EMBL" id="KN820549">
    <property type="protein sequence ID" value="KIJ06045.1"/>
    <property type="molecule type" value="Genomic_DNA"/>
</dbReference>
<evidence type="ECO:0000313" key="4">
    <source>
        <dbReference type="Proteomes" id="UP000053647"/>
    </source>
</evidence>
<keyword evidence="4" id="KW-1185">Reference proteome</keyword>
<dbReference type="InterPro" id="IPR013087">
    <property type="entry name" value="Znf_C2H2_type"/>
</dbReference>
<accession>A0A0C9SUD8</accession>
<feature type="region of interest" description="Disordered" evidence="1">
    <location>
        <begin position="56"/>
        <end position="99"/>
    </location>
</feature>
<dbReference type="PANTHER" id="PTHR46340:SF1">
    <property type="entry name" value="UBX DOMAIN-CONTAINING PROTEIN 1"/>
    <property type="match status" value="1"/>
</dbReference>
<dbReference type="GO" id="GO:0031397">
    <property type="term" value="P:negative regulation of protein ubiquitination"/>
    <property type="evidence" value="ECO:0007669"/>
    <property type="project" value="TreeGrafter"/>
</dbReference>
<reference evidence="4" key="2">
    <citation type="submission" date="2015-01" db="EMBL/GenBank/DDBJ databases">
        <title>Evolutionary Origins and Diversification of the Mycorrhizal Mutualists.</title>
        <authorList>
            <consortium name="DOE Joint Genome Institute"/>
            <consortium name="Mycorrhizal Genomics Consortium"/>
            <person name="Kohler A."/>
            <person name="Kuo A."/>
            <person name="Nagy L.G."/>
            <person name="Floudas D."/>
            <person name="Copeland A."/>
            <person name="Barry K.W."/>
            <person name="Cichocki N."/>
            <person name="Veneault-Fourrey C."/>
            <person name="LaButti K."/>
            <person name="Lindquist E.A."/>
            <person name="Lipzen A."/>
            <person name="Lundell T."/>
            <person name="Morin E."/>
            <person name="Murat C."/>
            <person name="Riley R."/>
            <person name="Ohm R."/>
            <person name="Sun H."/>
            <person name="Tunlid A."/>
            <person name="Henrissat B."/>
            <person name="Grigoriev I.V."/>
            <person name="Hibbett D.S."/>
            <person name="Martin F."/>
        </authorList>
    </citation>
    <scope>NUCLEOTIDE SEQUENCE [LARGE SCALE GENOMIC DNA]</scope>
    <source>
        <strain evidence="4">ATCC 200175</strain>
    </source>
</reference>
<sequence length="157" mass="16594">MPSDRDTLLSMGFDPSRVDCQSNLPNVVSNAEHTNASTVTDLRLGALRATGGRGLQPAMDHVFEHEGEPVPDPNSSATSASTSGGGDQPMDVDVDVDDEDAEALRSLIKEGSAGGGDVEARSIKCSICSKTFRNTALANYHAEKSGHDQFEESTEEV</sequence>
<evidence type="ECO:0000313" key="3">
    <source>
        <dbReference type="EMBL" id="KIJ06045.1"/>
    </source>
</evidence>
<dbReference type="AlphaFoldDB" id="A0A0C9SUD8"/>
<evidence type="ECO:0000259" key="2">
    <source>
        <dbReference type="PROSITE" id="PS00028"/>
    </source>
</evidence>
<protein>
    <recommendedName>
        <fullName evidence="2">C2H2-type domain-containing protein</fullName>
    </recommendedName>
</protein>
<evidence type="ECO:0000256" key="1">
    <source>
        <dbReference type="SAM" id="MobiDB-lite"/>
    </source>
</evidence>
<dbReference type="HOGENOM" id="CLU_1678473_0_0_1"/>
<feature type="compositionally biased region" description="Acidic residues" evidence="1">
    <location>
        <begin position="90"/>
        <end position="99"/>
    </location>
</feature>
<proteinExistence type="predicted"/>
<dbReference type="GO" id="GO:1903094">
    <property type="term" value="P:negative regulation of protein K48-linked deubiquitination"/>
    <property type="evidence" value="ECO:0007669"/>
    <property type="project" value="TreeGrafter"/>
</dbReference>
<dbReference type="GO" id="GO:0036435">
    <property type="term" value="F:K48-linked polyubiquitin modification-dependent protein binding"/>
    <property type="evidence" value="ECO:0007669"/>
    <property type="project" value="TreeGrafter"/>
</dbReference>
<dbReference type="PROSITE" id="PS00028">
    <property type="entry name" value="ZINC_FINGER_C2H2_1"/>
    <property type="match status" value="1"/>
</dbReference>
<gene>
    <name evidence="3" type="ORF">PAXINDRAFT_103529</name>
</gene>